<dbReference type="InterPro" id="IPR006710">
    <property type="entry name" value="Glyco_hydro_43"/>
</dbReference>
<dbReference type="InterPro" id="IPR052176">
    <property type="entry name" value="Glycosyl_Hydrlase_43_Enz"/>
</dbReference>
<dbReference type="Proteomes" id="UP000260812">
    <property type="component" value="Unassembled WGS sequence"/>
</dbReference>
<dbReference type="Gene3D" id="2.60.120.260">
    <property type="entry name" value="Galactose-binding domain-like"/>
    <property type="match status" value="1"/>
</dbReference>
<dbReference type="CDD" id="cd18620">
    <property type="entry name" value="GH43_XylA-like"/>
    <property type="match status" value="1"/>
</dbReference>
<name>A0A3E3I3N5_9FIRM</name>
<sequence length="513" mass="56988">MTKKQVYNPYLPSYEYVPDGEPHVFGGRVYVYGSHDRFDGEMFCLNDYICYSADVKDLTQWKYEGVIFRKDQDPRNQNPTETEPIRKIYNVKSRFGNGLNPPGIHALWAPDVVKGLDGKYYLYYCLDFLPEIGVAVCDTPAGSYEFLGFVKHADGTILGRGENDLGQFDPGIFIDDDGEIYLYSGNAPMHKEHIGGKQGSQVMTLEKDMVTLKTEPRLLLPSIADSEGTSFVGHEFFEASSIRKIGSTYYFVYSSVLSHELCYAVSSRPDRDYIYGGTIIDIGDVGLEGRCAKDALNCLGNTHGGIEYINGQWYVFYHRQTNRTQFSRQGCAEKISIDADGHIRQVPVTSCGLNDGPLAGEGKYPAYICCRLTGKDGAVFSSQGDMEFRFPYLTQDIPDRDPDAEGVNTEEGLPVQYIANVGDGTVIGYKSFCFNGTKKITMLVRGCGKGTVTVSAEAEGKAAGTIRVDVDSDSWQEVSGEVNMPDGEQDLYFRYDGEGSFDFIAFSLEKVRV</sequence>
<dbReference type="Pfam" id="PF04616">
    <property type="entry name" value="Glyco_hydro_43"/>
    <property type="match status" value="1"/>
</dbReference>
<keyword evidence="5 7" id="KW-0326">Glycosidase</keyword>
<evidence type="ECO:0000256" key="5">
    <source>
        <dbReference type="ARBA" id="ARBA00023295"/>
    </source>
</evidence>
<dbReference type="InterPro" id="IPR023296">
    <property type="entry name" value="Glyco_hydro_beta-prop_sf"/>
</dbReference>
<evidence type="ECO:0000256" key="2">
    <source>
        <dbReference type="ARBA" id="ARBA00022651"/>
    </source>
</evidence>
<dbReference type="GeneID" id="97987739"/>
<dbReference type="CDD" id="cd04084">
    <property type="entry name" value="CBM6_xylanase-like"/>
    <property type="match status" value="1"/>
</dbReference>
<evidence type="ECO:0000256" key="7">
    <source>
        <dbReference type="RuleBase" id="RU361187"/>
    </source>
</evidence>
<keyword evidence="9" id="KW-1185">Reference proteome</keyword>
<evidence type="ECO:0000256" key="1">
    <source>
        <dbReference type="ARBA" id="ARBA00009865"/>
    </source>
</evidence>
<dbReference type="Gene3D" id="2.115.10.20">
    <property type="entry name" value="Glycosyl hydrolase domain, family 43"/>
    <property type="match status" value="1"/>
</dbReference>
<evidence type="ECO:0008006" key="10">
    <source>
        <dbReference type="Google" id="ProtNLM"/>
    </source>
</evidence>
<comment type="caution">
    <text evidence="8">The sequence shown here is derived from an EMBL/GenBank/DDBJ whole genome shotgun (WGS) entry which is preliminary data.</text>
</comment>
<reference evidence="8" key="1">
    <citation type="submission" date="2018-08" db="EMBL/GenBank/DDBJ databases">
        <title>A genome reference for cultivated species of the human gut microbiota.</title>
        <authorList>
            <person name="Zou Y."/>
            <person name="Xue W."/>
            <person name="Luo G."/>
        </authorList>
    </citation>
    <scope>NUCLEOTIDE SEQUENCE [LARGE SCALE GENOMIC DNA]</scope>
    <source>
        <strain evidence="8">TF05-5AC</strain>
    </source>
</reference>
<dbReference type="SUPFAM" id="SSF49785">
    <property type="entry name" value="Galactose-binding domain-like"/>
    <property type="match status" value="1"/>
</dbReference>
<keyword evidence="3 7" id="KW-0378">Hydrolase</keyword>
<dbReference type="RefSeq" id="WP_021639066.1">
    <property type="nucleotide sequence ID" value="NZ_JBKUNB010000004.1"/>
</dbReference>
<dbReference type="AlphaFoldDB" id="A0A3E3I3N5"/>
<proteinExistence type="inferred from homology"/>
<accession>A0A3E3I3N5</accession>
<dbReference type="PANTHER" id="PTHR43772">
    <property type="entry name" value="ENDO-1,4-BETA-XYLANASE"/>
    <property type="match status" value="1"/>
</dbReference>
<feature type="site" description="Important for catalytic activity, responsible for pKa modulation of the active site Glu and correct orientation of both the proton donor and substrate" evidence="6">
    <location>
        <position position="169"/>
    </location>
</feature>
<organism evidence="8 9">
    <name type="scientific">Eisenbergiella massiliensis</name>
    <dbReference type="NCBI Taxonomy" id="1720294"/>
    <lineage>
        <taxon>Bacteria</taxon>
        <taxon>Bacillati</taxon>
        <taxon>Bacillota</taxon>
        <taxon>Clostridia</taxon>
        <taxon>Lachnospirales</taxon>
        <taxon>Lachnospiraceae</taxon>
        <taxon>Eisenbergiella</taxon>
    </lineage>
</organism>
<evidence type="ECO:0000256" key="6">
    <source>
        <dbReference type="PIRSR" id="PIRSR606710-2"/>
    </source>
</evidence>
<dbReference type="EMBL" id="QVLV01000008">
    <property type="protein sequence ID" value="RGE59698.1"/>
    <property type="molecule type" value="Genomic_DNA"/>
</dbReference>
<keyword evidence="2" id="KW-0858">Xylan degradation</keyword>
<dbReference type="GO" id="GO:0045493">
    <property type="term" value="P:xylan catabolic process"/>
    <property type="evidence" value="ECO:0007669"/>
    <property type="project" value="UniProtKB-KW"/>
</dbReference>
<dbReference type="PANTHER" id="PTHR43772:SF2">
    <property type="entry name" value="PUTATIVE (AFU_ORTHOLOGUE AFUA_2G04480)-RELATED"/>
    <property type="match status" value="1"/>
</dbReference>
<protein>
    <recommendedName>
        <fullName evidence="10">Alpha-N-arabinofuranosidase</fullName>
    </recommendedName>
</protein>
<evidence type="ECO:0000313" key="8">
    <source>
        <dbReference type="EMBL" id="RGE59698.1"/>
    </source>
</evidence>
<dbReference type="SUPFAM" id="SSF75005">
    <property type="entry name" value="Arabinanase/levansucrase/invertase"/>
    <property type="match status" value="1"/>
</dbReference>
<evidence type="ECO:0000256" key="3">
    <source>
        <dbReference type="ARBA" id="ARBA00022801"/>
    </source>
</evidence>
<gene>
    <name evidence="8" type="ORF">DXC51_12865</name>
</gene>
<evidence type="ECO:0000313" key="9">
    <source>
        <dbReference type="Proteomes" id="UP000260812"/>
    </source>
</evidence>
<evidence type="ECO:0000256" key="4">
    <source>
        <dbReference type="ARBA" id="ARBA00023277"/>
    </source>
</evidence>
<dbReference type="GO" id="GO:0004553">
    <property type="term" value="F:hydrolase activity, hydrolyzing O-glycosyl compounds"/>
    <property type="evidence" value="ECO:0007669"/>
    <property type="project" value="InterPro"/>
</dbReference>
<comment type="similarity">
    <text evidence="1 7">Belongs to the glycosyl hydrolase 43 family.</text>
</comment>
<dbReference type="InterPro" id="IPR008979">
    <property type="entry name" value="Galactose-bd-like_sf"/>
</dbReference>
<keyword evidence="2" id="KW-0624">Polysaccharide degradation</keyword>
<keyword evidence="4" id="KW-0119">Carbohydrate metabolism</keyword>